<dbReference type="Pfam" id="PF25917">
    <property type="entry name" value="BSH_RND"/>
    <property type="match status" value="1"/>
</dbReference>
<dbReference type="InterPro" id="IPR058624">
    <property type="entry name" value="MdtA-like_HH"/>
</dbReference>
<feature type="compositionally biased region" description="Basic and acidic residues" evidence="4">
    <location>
        <begin position="442"/>
        <end position="456"/>
    </location>
</feature>
<reference evidence="10 11" key="1">
    <citation type="submission" date="2023-12" db="EMBL/GenBank/DDBJ databases">
        <title>Description of Novel Strain Fulvimarina sp. 2208YS6-2-32 isolated from Uroteuthis (Photololigo) edulis.</title>
        <authorList>
            <person name="Park J.-S."/>
        </authorList>
    </citation>
    <scope>NUCLEOTIDE SEQUENCE [LARGE SCALE GENOMIC DNA]</scope>
    <source>
        <strain evidence="10 11">2208YS6-2-32</strain>
    </source>
</reference>
<feature type="chain" id="PRO_5047023377" evidence="5">
    <location>
        <begin position="25"/>
        <end position="456"/>
    </location>
</feature>
<feature type="domain" description="Multidrug resistance protein MdtA-like alpha-helical hairpin" evidence="6">
    <location>
        <begin position="101"/>
        <end position="169"/>
    </location>
</feature>
<dbReference type="SUPFAM" id="SSF111369">
    <property type="entry name" value="HlyD-like secretion proteins"/>
    <property type="match status" value="1"/>
</dbReference>
<keyword evidence="11" id="KW-1185">Reference proteome</keyword>
<evidence type="ECO:0000256" key="3">
    <source>
        <dbReference type="SAM" id="Coils"/>
    </source>
</evidence>
<evidence type="ECO:0000256" key="1">
    <source>
        <dbReference type="ARBA" id="ARBA00004196"/>
    </source>
</evidence>
<dbReference type="Pfam" id="PF25876">
    <property type="entry name" value="HH_MFP_RND"/>
    <property type="match status" value="1"/>
</dbReference>
<evidence type="ECO:0000259" key="6">
    <source>
        <dbReference type="Pfam" id="PF25876"/>
    </source>
</evidence>
<evidence type="ECO:0000256" key="4">
    <source>
        <dbReference type="SAM" id="MobiDB-lite"/>
    </source>
</evidence>
<sequence>MHDFKTALVAIAALGTLVHGPAFAQGGGTPPPPGVTVQTVVAQDLPVTYDYAGRVAASREVQVRARVGGILLERDFEEGSRVKVGDLLFRIDPATYEAQVALARAQVLEAQAGLSQAQRSEERARTLAQRGASSQANLDDAISARQLAEAQVAAAEAQLRTANLSLEYATVRAPVSGITSLEQVPEGSLLSSGDLLTRIDQLDPINVNFSAADTEAASIRELLDEGRLEGADEASDLTVTIRFGDGSTYDKTGRIDFTSTTIDTQTGTILSRAVLPNPDRRLLPGQFVRLQVEGLSVEDAITIPTEALMQGPQGTFVYTVGDDNLAEVKPVTVARELDGMILISEGLDVGDKVVTEGVVKVRPGAPVDPQPSGTPPAEAEDRGEGSEDGEAGPGGTSSQSDGADRAATALASEATAEATRPPVPRTALPDGQAARKAQNNVEPERTGSNERAELIR</sequence>
<comment type="similarity">
    <text evidence="2">Belongs to the membrane fusion protein (MFP) (TC 8.A.1) family.</text>
</comment>
<feature type="domain" description="Multidrug resistance protein MdtA-like barrel-sandwich hybrid" evidence="7">
    <location>
        <begin position="59"/>
        <end position="194"/>
    </location>
</feature>
<dbReference type="InterPro" id="IPR058626">
    <property type="entry name" value="MdtA-like_b-barrel"/>
</dbReference>
<dbReference type="Gene3D" id="2.40.420.20">
    <property type="match status" value="1"/>
</dbReference>
<evidence type="ECO:0000259" key="8">
    <source>
        <dbReference type="Pfam" id="PF25944"/>
    </source>
</evidence>
<accession>A0ABU5HZJ2</accession>
<dbReference type="Pfam" id="PF25944">
    <property type="entry name" value="Beta-barrel_RND"/>
    <property type="match status" value="1"/>
</dbReference>
<keyword evidence="5" id="KW-0732">Signal</keyword>
<keyword evidence="3" id="KW-0175">Coiled coil</keyword>
<feature type="compositionally biased region" description="Low complexity" evidence="4">
    <location>
        <begin position="406"/>
        <end position="419"/>
    </location>
</feature>
<protein>
    <submittedName>
        <fullName evidence="10">Efflux RND transporter periplasmic adaptor subunit</fullName>
    </submittedName>
</protein>
<proteinExistence type="inferred from homology"/>
<comment type="caution">
    <text evidence="10">The sequence shown here is derived from an EMBL/GenBank/DDBJ whole genome shotgun (WGS) entry which is preliminary data.</text>
</comment>
<evidence type="ECO:0000259" key="9">
    <source>
        <dbReference type="Pfam" id="PF25967"/>
    </source>
</evidence>
<feature type="signal peptide" evidence="5">
    <location>
        <begin position="1"/>
        <end position="24"/>
    </location>
</feature>
<dbReference type="RefSeq" id="WP_322186016.1">
    <property type="nucleotide sequence ID" value="NZ_JAXLPB010000002.1"/>
</dbReference>
<evidence type="ECO:0000256" key="2">
    <source>
        <dbReference type="ARBA" id="ARBA00009477"/>
    </source>
</evidence>
<dbReference type="InterPro" id="IPR006143">
    <property type="entry name" value="RND_pump_MFP"/>
</dbReference>
<feature type="domain" description="Multidrug resistance protein MdtA-like beta-barrel" evidence="8">
    <location>
        <begin position="204"/>
        <end position="292"/>
    </location>
</feature>
<evidence type="ECO:0000256" key="5">
    <source>
        <dbReference type="SAM" id="SignalP"/>
    </source>
</evidence>
<gene>
    <name evidence="10" type="ORF">U0C82_05155</name>
</gene>
<feature type="region of interest" description="Disordered" evidence="4">
    <location>
        <begin position="361"/>
        <end position="456"/>
    </location>
</feature>
<dbReference type="Gene3D" id="2.40.30.170">
    <property type="match status" value="1"/>
</dbReference>
<dbReference type="NCBIfam" id="TIGR01730">
    <property type="entry name" value="RND_mfp"/>
    <property type="match status" value="1"/>
</dbReference>
<name>A0ABU5HZJ2_9HYPH</name>
<dbReference type="Gene3D" id="2.40.50.100">
    <property type="match status" value="1"/>
</dbReference>
<organism evidence="10 11">
    <name type="scientific">Fulvimarina uroteuthidis</name>
    <dbReference type="NCBI Taxonomy" id="3098149"/>
    <lineage>
        <taxon>Bacteria</taxon>
        <taxon>Pseudomonadati</taxon>
        <taxon>Pseudomonadota</taxon>
        <taxon>Alphaproteobacteria</taxon>
        <taxon>Hyphomicrobiales</taxon>
        <taxon>Aurantimonadaceae</taxon>
        <taxon>Fulvimarina</taxon>
    </lineage>
</organism>
<evidence type="ECO:0000313" key="11">
    <source>
        <dbReference type="Proteomes" id="UP001294412"/>
    </source>
</evidence>
<dbReference type="Gene3D" id="1.10.287.470">
    <property type="entry name" value="Helix hairpin bin"/>
    <property type="match status" value="1"/>
</dbReference>
<comment type="subcellular location">
    <subcellularLocation>
        <location evidence="1">Cell envelope</location>
    </subcellularLocation>
</comment>
<feature type="coiled-coil region" evidence="3">
    <location>
        <begin position="138"/>
        <end position="165"/>
    </location>
</feature>
<dbReference type="InterPro" id="IPR058627">
    <property type="entry name" value="MdtA-like_C"/>
</dbReference>
<dbReference type="InterPro" id="IPR058625">
    <property type="entry name" value="MdtA-like_BSH"/>
</dbReference>
<feature type="domain" description="Multidrug resistance protein MdtA-like C-terminal permuted SH3" evidence="9">
    <location>
        <begin position="299"/>
        <end position="358"/>
    </location>
</feature>
<evidence type="ECO:0000313" key="10">
    <source>
        <dbReference type="EMBL" id="MDY8108541.1"/>
    </source>
</evidence>
<dbReference type="Proteomes" id="UP001294412">
    <property type="component" value="Unassembled WGS sequence"/>
</dbReference>
<dbReference type="Pfam" id="PF25967">
    <property type="entry name" value="RND-MFP_C"/>
    <property type="match status" value="1"/>
</dbReference>
<dbReference type="EMBL" id="JAXLPB010000002">
    <property type="protein sequence ID" value="MDY8108541.1"/>
    <property type="molecule type" value="Genomic_DNA"/>
</dbReference>
<evidence type="ECO:0000259" key="7">
    <source>
        <dbReference type="Pfam" id="PF25917"/>
    </source>
</evidence>
<dbReference type="PANTHER" id="PTHR30158">
    <property type="entry name" value="ACRA/E-RELATED COMPONENT OF DRUG EFFLUX TRANSPORTER"/>
    <property type="match status" value="1"/>
</dbReference>